<name>A0ACB9LRA6_BAUVA</name>
<sequence>MDDCCASEDTQNSVGRKRKPEGDPLTGDHRNSTSVGESSGNGDLCKSYTSGSLTSNIPNSFNFDMSSDQDDVDDDEDLDYASDYYENNDFFYQDDYASMQDQFDSVDLPPGVEATVPWLKNLESSECNQEKTAENSKGKVEEKEDIVMQKYREFKQFDIVDAFPGHHFGNEGLSELQRQKNWAKKIQEEWKILEENLPESIFVRVCESRMELLRAVIVGPKGTPYHDGLFFFDCLFPDNYPASPPKVHYHSGGLRLNPNLYACGKVCLSLLGTWQGKNSENWIADKSTMLQVLVSIQALILNEKPFFNEPGYSSRYVGSEGQTRSKEYNDNTFALSLKTMMFTLRNPPKHFEDFVAGHFRACARNILMACKSYADGSSVGEVAHNIAYCSKASINKQKEFQAAVGRMMNTLIAFFTKNGSTDVDEFRSADLYKISPDANLEVYKV</sequence>
<evidence type="ECO:0000313" key="2">
    <source>
        <dbReference type="Proteomes" id="UP000828941"/>
    </source>
</evidence>
<proteinExistence type="predicted"/>
<dbReference type="EMBL" id="CM039436">
    <property type="protein sequence ID" value="KAI4313761.1"/>
    <property type="molecule type" value="Genomic_DNA"/>
</dbReference>
<comment type="caution">
    <text evidence="1">The sequence shown here is derived from an EMBL/GenBank/DDBJ whole genome shotgun (WGS) entry which is preliminary data.</text>
</comment>
<organism evidence="1 2">
    <name type="scientific">Bauhinia variegata</name>
    <name type="common">Purple orchid tree</name>
    <name type="synonym">Phanera variegata</name>
    <dbReference type="NCBI Taxonomy" id="167791"/>
    <lineage>
        <taxon>Eukaryota</taxon>
        <taxon>Viridiplantae</taxon>
        <taxon>Streptophyta</taxon>
        <taxon>Embryophyta</taxon>
        <taxon>Tracheophyta</taxon>
        <taxon>Spermatophyta</taxon>
        <taxon>Magnoliopsida</taxon>
        <taxon>eudicotyledons</taxon>
        <taxon>Gunneridae</taxon>
        <taxon>Pentapetalae</taxon>
        <taxon>rosids</taxon>
        <taxon>fabids</taxon>
        <taxon>Fabales</taxon>
        <taxon>Fabaceae</taxon>
        <taxon>Cercidoideae</taxon>
        <taxon>Cercideae</taxon>
        <taxon>Bauhiniinae</taxon>
        <taxon>Bauhinia</taxon>
    </lineage>
</organism>
<dbReference type="Proteomes" id="UP000828941">
    <property type="component" value="Chromosome 11"/>
</dbReference>
<gene>
    <name evidence="1" type="ORF">L6164_026716</name>
</gene>
<protein>
    <submittedName>
        <fullName evidence="1">Uncharacterized protein</fullName>
    </submittedName>
</protein>
<evidence type="ECO:0000313" key="1">
    <source>
        <dbReference type="EMBL" id="KAI4313761.1"/>
    </source>
</evidence>
<keyword evidence="2" id="KW-1185">Reference proteome</keyword>
<reference evidence="1 2" key="1">
    <citation type="journal article" date="2022" name="DNA Res.">
        <title>Chromosomal-level genome assembly of the orchid tree Bauhinia variegata (Leguminosae; Cercidoideae) supports the allotetraploid origin hypothesis of Bauhinia.</title>
        <authorList>
            <person name="Zhong Y."/>
            <person name="Chen Y."/>
            <person name="Zheng D."/>
            <person name="Pang J."/>
            <person name="Liu Y."/>
            <person name="Luo S."/>
            <person name="Meng S."/>
            <person name="Qian L."/>
            <person name="Wei D."/>
            <person name="Dai S."/>
            <person name="Zhou R."/>
        </authorList>
    </citation>
    <scope>NUCLEOTIDE SEQUENCE [LARGE SCALE GENOMIC DNA]</scope>
    <source>
        <strain evidence="1">BV-YZ2020</strain>
    </source>
</reference>
<accession>A0ACB9LRA6</accession>